<keyword evidence="3" id="KW-1185">Reference proteome</keyword>
<comment type="caution">
    <text evidence="2">The sequence shown here is derived from an EMBL/GenBank/DDBJ whole genome shotgun (WGS) entry which is preliminary data.</text>
</comment>
<gene>
    <name evidence="2" type="ORF">Ciccas_012882</name>
</gene>
<dbReference type="GO" id="GO:0016787">
    <property type="term" value="F:hydrolase activity"/>
    <property type="evidence" value="ECO:0007669"/>
    <property type="project" value="UniProtKB-KW"/>
</dbReference>
<evidence type="ECO:0000313" key="2">
    <source>
        <dbReference type="EMBL" id="KAL3308582.1"/>
    </source>
</evidence>
<dbReference type="InterPro" id="IPR036852">
    <property type="entry name" value="Peptidase_S8/S53_dom_sf"/>
</dbReference>
<sequence length="117" mass="13082">LKFGTNPCPTYRIKCPNKMTEKSRTKVKRSVGTVQEDPIVKNIVIKRIFPISDGQMTETSEGYDNNFGPLLAADIRGQNMQVMLLDDGIDTNHADLKPNVNFDHILNFSGEQSISGR</sequence>
<dbReference type="InterPro" id="IPR023827">
    <property type="entry name" value="Peptidase_S8_Asp-AS"/>
</dbReference>
<proteinExistence type="predicted"/>
<keyword evidence="1" id="KW-0378">Hydrolase</keyword>
<dbReference type="SUPFAM" id="SSF52743">
    <property type="entry name" value="Subtilisin-like"/>
    <property type="match status" value="1"/>
</dbReference>
<evidence type="ECO:0008006" key="4">
    <source>
        <dbReference type="Google" id="ProtNLM"/>
    </source>
</evidence>
<dbReference type="PROSITE" id="PS00136">
    <property type="entry name" value="SUBTILASE_ASP"/>
    <property type="match status" value="1"/>
</dbReference>
<evidence type="ECO:0000313" key="3">
    <source>
        <dbReference type="Proteomes" id="UP001626550"/>
    </source>
</evidence>
<reference evidence="2 3" key="1">
    <citation type="submission" date="2024-11" db="EMBL/GenBank/DDBJ databases">
        <title>Adaptive evolution of stress response genes in parasites aligns with host niche diversity.</title>
        <authorList>
            <person name="Hahn C."/>
            <person name="Resl P."/>
        </authorList>
    </citation>
    <scope>NUCLEOTIDE SEQUENCE [LARGE SCALE GENOMIC DNA]</scope>
    <source>
        <strain evidence="2">EGGRZ-B1_66</strain>
        <tissue evidence="2">Body</tissue>
    </source>
</reference>
<dbReference type="Proteomes" id="UP001626550">
    <property type="component" value="Unassembled WGS sequence"/>
</dbReference>
<accession>A0ABD2PM32</accession>
<evidence type="ECO:0000256" key="1">
    <source>
        <dbReference type="ARBA" id="ARBA00022801"/>
    </source>
</evidence>
<dbReference type="EMBL" id="JBJKFK010004997">
    <property type="protein sequence ID" value="KAL3308582.1"/>
    <property type="molecule type" value="Genomic_DNA"/>
</dbReference>
<organism evidence="2 3">
    <name type="scientific">Cichlidogyrus casuarinus</name>
    <dbReference type="NCBI Taxonomy" id="1844966"/>
    <lineage>
        <taxon>Eukaryota</taxon>
        <taxon>Metazoa</taxon>
        <taxon>Spiralia</taxon>
        <taxon>Lophotrochozoa</taxon>
        <taxon>Platyhelminthes</taxon>
        <taxon>Monogenea</taxon>
        <taxon>Monopisthocotylea</taxon>
        <taxon>Dactylogyridea</taxon>
        <taxon>Ancyrocephalidae</taxon>
        <taxon>Cichlidogyrus</taxon>
    </lineage>
</organism>
<name>A0ABD2PM32_9PLAT</name>
<feature type="non-terminal residue" evidence="2">
    <location>
        <position position="1"/>
    </location>
</feature>
<dbReference type="Gene3D" id="3.40.50.200">
    <property type="entry name" value="Peptidase S8/S53 domain"/>
    <property type="match status" value="1"/>
</dbReference>
<dbReference type="AlphaFoldDB" id="A0ABD2PM32"/>
<protein>
    <recommendedName>
        <fullName evidence="4">Subtilisin</fullName>
    </recommendedName>
</protein>